<dbReference type="PROSITE" id="PS00455">
    <property type="entry name" value="AMP_BINDING"/>
    <property type="match status" value="1"/>
</dbReference>
<organism evidence="5 6">
    <name type="scientific">Rickenella mellea</name>
    <dbReference type="NCBI Taxonomy" id="50990"/>
    <lineage>
        <taxon>Eukaryota</taxon>
        <taxon>Fungi</taxon>
        <taxon>Dikarya</taxon>
        <taxon>Basidiomycota</taxon>
        <taxon>Agaricomycotina</taxon>
        <taxon>Agaricomycetes</taxon>
        <taxon>Hymenochaetales</taxon>
        <taxon>Rickenellaceae</taxon>
        <taxon>Rickenella</taxon>
    </lineage>
</organism>
<dbReference type="InterPro" id="IPR045851">
    <property type="entry name" value="AMP-bd_C_sf"/>
</dbReference>
<dbReference type="Gene3D" id="3.30.300.30">
    <property type="match status" value="1"/>
</dbReference>
<keyword evidence="2" id="KW-0436">Ligase</keyword>
<dbReference type="Pfam" id="PF00501">
    <property type="entry name" value="AMP-binding"/>
    <property type="match status" value="1"/>
</dbReference>
<dbReference type="Proteomes" id="UP000294933">
    <property type="component" value="Unassembled WGS sequence"/>
</dbReference>
<dbReference type="SUPFAM" id="SSF56801">
    <property type="entry name" value="Acetyl-CoA synthetase-like"/>
    <property type="match status" value="1"/>
</dbReference>
<dbReference type="Gene3D" id="3.40.50.12780">
    <property type="entry name" value="N-terminal domain of ligase-like"/>
    <property type="match status" value="1"/>
</dbReference>
<dbReference type="InterPro" id="IPR001753">
    <property type="entry name" value="Enoyl-CoA_hydra/iso"/>
</dbReference>
<gene>
    <name evidence="5" type="ORF">BD410DRAFT_716438</name>
</gene>
<reference evidence="5 6" key="1">
    <citation type="submission" date="2018-06" db="EMBL/GenBank/DDBJ databases">
        <title>A transcriptomic atlas of mushroom development highlights an independent origin of complex multicellularity.</title>
        <authorList>
            <consortium name="DOE Joint Genome Institute"/>
            <person name="Krizsan K."/>
            <person name="Almasi E."/>
            <person name="Merenyi Z."/>
            <person name="Sahu N."/>
            <person name="Viragh M."/>
            <person name="Koszo T."/>
            <person name="Mondo S."/>
            <person name="Kiss B."/>
            <person name="Balint B."/>
            <person name="Kues U."/>
            <person name="Barry K."/>
            <person name="Hegedus J.C."/>
            <person name="Henrissat B."/>
            <person name="Johnson J."/>
            <person name="Lipzen A."/>
            <person name="Ohm R."/>
            <person name="Nagy I."/>
            <person name="Pangilinan J."/>
            <person name="Yan J."/>
            <person name="Xiong Y."/>
            <person name="Grigoriev I.V."/>
            <person name="Hibbett D.S."/>
            <person name="Nagy L.G."/>
        </authorList>
    </citation>
    <scope>NUCLEOTIDE SEQUENCE [LARGE SCALE GENOMIC DNA]</scope>
    <source>
        <strain evidence="5 6">SZMC22713</strain>
    </source>
</reference>
<dbReference type="InterPro" id="IPR029045">
    <property type="entry name" value="ClpP/crotonase-like_dom_sf"/>
</dbReference>
<dbReference type="Pfam" id="PF00378">
    <property type="entry name" value="ECH_1"/>
    <property type="match status" value="1"/>
</dbReference>
<accession>A0A4Y7QE85</accession>
<dbReference type="GO" id="GO:0006631">
    <property type="term" value="P:fatty acid metabolic process"/>
    <property type="evidence" value="ECO:0007669"/>
    <property type="project" value="TreeGrafter"/>
</dbReference>
<evidence type="ECO:0000259" key="3">
    <source>
        <dbReference type="Pfam" id="PF00501"/>
    </source>
</evidence>
<dbReference type="PANTHER" id="PTHR43201:SF5">
    <property type="entry name" value="MEDIUM-CHAIN ACYL-COA LIGASE ACSF2, MITOCHONDRIAL"/>
    <property type="match status" value="1"/>
</dbReference>
<comment type="similarity">
    <text evidence="1">Belongs to the ATP-dependent AMP-binding enzyme family.</text>
</comment>
<evidence type="ECO:0000259" key="4">
    <source>
        <dbReference type="Pfam" id="PF13193"/>
    </source>
</evidence>
<dbReference type="EMBL" id="ML170162">
    <property type="protein sequence ID" value="TDL25997.1"/>
    <property type="molecule type" value="Genomic_DNA"/>
</dbReference>
<feature type="domain" description="AMP-binding enzyme C-terminal" evidence="4">
    <location>
        <begin position="692"/>
        <end position="767"/>
    </location>
</feature>
<proteinExistence type="inferred from homology"/>
<dbReference type="InterPro" id="IPR042099">
    <property type="entry name" value="ANL_N_sf"/>
</dbReference>
<dbReference type="PROSITE" id="PS00166">
    <property type="entry name" value="ENOYL_COA_HYDRATASE"/>
    <property type="match status" value="1"/>
</dbReference>
<dbReference type="InterPro" id="IPR018376">
    <property type="entry name" value="Enoyl-CoA_hyd/isom_CS"/>
</dbReference>
<dbReference type="Pfam" id="PF13193">
    <property type="entry name" value="AMP-binding_C"/>
    <property type="match status" value="1"/>
</dbReference>
<evidence type="ECO:0000256" key="2">
    <source>
        <dbReference type="ARBA" id="ARBA00022598"/>
    </source>
</evidence>
<sequence length="828" mass="91436">MPDADVTAFPVLFQFDLSSSIAHIILNRPRSLNAINVDLLTSLVDALKNALNAKVCIISGSGTSFCSGEDLKETLAPHSDGRDPSELRLSLLKLQDLTRLTAGTETVFISCVQGWAIGGGAEIALAADLVVAGPDAKFKFPEIIHGHAPTCGISARLPQIIGLQQAKRLLLLGDTLSAAVALTMNLVTEVVDEPLARSLALASELSKRSKRSLGSIKRGLELATFPNSESVLQWEMDATSWCMSDDCAYNAFESFRNRKQPHCNNVVVSTKTIQSSGGYSLYKQEDDMIQWLLAAANEDGEKTFLRFGEVDVSFAKFKDDVSHLADGLLMEGVQPYDVVAGMMFNSKDMVCAWFATMWIGAIWAPLNTEFRGTVLDRALALVSPKIFIVEHEFLSMIPCSRSIKVFVHGQSVASGALFESLIVPTTSEPVDVAPERTACLLLTSGTTGPSKACELSHKYFTTVVDDIIDWLGLKPDDVLFCPFPLYHMDATALTVVPALRLRATAAIVRKFSASRWWDEIRLAKATVADFMGATLCILFKAPLTAKDADNPLRLMWGVPVPTWAEEFEERFGLQILECYGATESGLPVIQRAENPRVVGSCGVVQSSVELKIVGDSGAMVEPGQIGEIIIRHQPYRRFTGYYKNQEATAQALKDGWFYTGDLARVDSEGNLFFIGRKKQTIRRRGENISSFEIEEALLLHPDILECAAYGVPSDLTEEDVKVSIVKRTGVSLSAQNVYDFAIDKMPRFSVPRYIEFVVELPRTPTGKIETFRLQEMWKSGNRSAVVDFDRSYVTSHILVLDYSVLTWIQILLTQLITWFIPSPLRLWK</sequence>
<dbReference type="InterPro" id="IPR000873">
    <property type="entry name" value="AMP-dep_synth/lig_dom"/>
</dbReference>
<feature type="domain" description="AMP-dependent synthetase/ligase" evidence="3">
    <location>
        <begin position="295"/>
        <end position="642"/>
    </location>
</feature>
<protein>
    <submittedName>
        <fullName evidence="5">Acetyl-CoA synthetase-like protein</fullName>
    </submittedName>
</protein>
<dbReference type="STRING" id="50990.A0A4Y7QE85"/>
<name>A0A4Y7QE85_9AGAM</name>
<evidence type="ECO:0000256" key="1">
    <source>
        <dbReference type="ARBA" id="ARBA00006432"/>
    </source>
</evidence>
<dbReference type="InterPro" id="IPR020845">
    <property type="entry name" value="AMP-binding_CS"/>
</dbReference>
<dbReference type="AlphaFoldDB" id="A0A4Y7QE85"/>
<evidence type="ECO:0000313" key="5">
    <source>
        <dbReference type="EMBL" id="TDL25997.1"/>
    </source>
</evidence>
<dbReference type="OrthoDB" id="288590at2759"/>
<dbReference type="GO" id="GO:0031956">
    <property type="term" value="F:medium-chain fatty acid-CoA ligase activity"/>
    <property type="evidence" value="ECO:0007669"/>
    <property type="project" value="TreeGrafter"/>
</dbReference>
<evidence type="ECO:0000313" key="6">
    <source>
        <dbReference type="Proteomes" id="UP000294933"/>
    </source>
</evidence>
<keyword evidence="6" id="KW-1185">Reference proteome</keyword>
<dbReference type="InterPro" id="IPR025110">
    <property type="entry name" value="AMP-bd_C"/>
</dbReference>
<dbReference type="SUPFAM" id="SSF52096">
    <property type="entry name" value="ClpP/crotonase"/>
    <property type="match status" value="1"/>
</dbReference>
<dbReference type="Gene3D" id="3.90.226.10">
    <property type="entry name" value="2-enoyl-CoA Hydratase, Chain A, domain 1"/>
    <property type="match status" value="1"/>
</dbReference>
<dbReference type="VEuPathDB" id="FungiDB:BD410DRAFT_716438"/>
<dbReference type="PANTHER" id="PTHR43201">
    <property type="entry name" value="ACYL-COA SYNTHETASE"/>
    <property type="match status" value="1"/>
</dbReference>
<dbReference type="CDD" id="cd06558">
    <property type="entry name" value="crotonase-like"/>
    <property type="match status" value="1"/>
</dbReference>